<evidence type="ECO:0000313" key="2">
    <source>
        <dbReference type="EMBL" id="KAL2786883.1"/>
    </source>
</evidence>
<keyword evidence="3" id="KW-1185">Reference proteome</keyword>
<evidence type="ECO:0008006" key="4">
    <source>
        <dbReference type="Google" id="ProtNLM"/>
    </source>
</evidence>
<dbReference type="Proteomes" id="UP001610563">
    <property type="component" value="Unassembled WGS sequence"/>
</dbReference>
<organism evidence="2 3">
    <name type="scientific">Aspergillus keveii</name>
    <dbReference type="NCBI Taxonomy" id="714993"/>
    <lineage>
        <taxon>Eukaryota</taxon>
        <taxon>Fungi</taxon>
        <taxon>Dikarya</taxon>
        <taxon>Ascomycota</taxon>
        <taxon>Pezizomycotina</taxon>
        <taxon>Eurotiomycetes</taxon>
        <taxon>Eurotiomycetidae</taxon>
        <taxon>Eurotiales</taxon>
        <taxon>Aspergillaceae</taxon>
        <taxon>Aspergillus</taxon>
        <taxon>Aspergillus subgen. Nidulantes</taxon>
    </lineage>
</organism>
<keyword evidence="1" id="KW-0732">Signal</keyword>
<name>A0ABR4FV93_9EURO</name>
<feature type="chain" id="PRO_5045910102" description="Secreted protein" evidence="1">
    <location>
        <begin position="23"/>
        <end position="133"/>
    </location>
</feature>
<gene>
    <name evidence="2" type="ORF">BJX66DRAFT_20690</name>
</gene>
<feature type="signal peptide" evidence="1">
    <location>
        <begin position="1"/>
        <end position="22"/>
    </location>
</feature>
<protein>
    <recommendedName>
        <fullName evidence="4">Secreted protein</fullName>
    </recommendedName>
</protein>
<comment type="caution">
    <text evidence="2">The sequence shown here is derived from an EMBL/GenBank/DDBJ whole genome shotgun (WGS) entry which is preliminary data.</text>
</comment>
<accession>A0ABR4FV93</accession>
<evidence type="ECO:0000256" key="1">
    <source>
        <dbReference type="SAM" id="SignalP"/>
    </source>
</evidence>
<sequence length="133" mass="14851">MHSGSCSAVILFLLLSSNGGSSRSLFQLGFLALYGLFSSCLTKQCVGVVSLGASADRCPRATTLFTVIENDKHQKELAVIERLSKERFVRRKASIDLFSIFRRIRPFVLSPGMVRGYKTRLINDSNRYIADKE</sequence>
<reference evidence="2 3" key="1">
    <citation type="submission" date="2024-07" db="EMBL/GenBank/DDBJ databases">
        <title>Section-level genome sequencing and comparative genomics of Aspergillus sections Usti and Cavernicolus.</title>
        <authorList>
            <consortium name="Lawrence Berkeley National Laboratory"/>
            <person name="Nybo J.L."/>
            <person name="Vesth T.C."/>
            <person name="Theobald S."/>
            <person name="Frisvad J.C."/>
            <person name="Larsen T.O."/>
            <person name="Kjaerboelling I."/>
            <person name="Rothschild-Mancinelli K."/>
            <person name="Lyhne E.K."/>
            <person name="Kogle M.E."/>
            <person name="Barry K."/>
            <person name="Clum A."/>
            <person name="Na H."/>
            <person name="Ledsgaard L."/>
            <person name="Lin J."/>
            <person name="Lipzen A."/>
            <person name="Kuo A."/>
            <person name="Riley R."/>
            <person name="Mondo S."/>
            <person name="Labutti K."/>
            <person name="Haridas S."/>
            <person name="Pangalinan J."/>
            <person name="Salamov A.A."/>
            <person name="Simmons B.A."/>
            <person name="Magnuson J.K."/>
            <person name="Chen J."/>
            <person name="Drula E."/>
            <person name="Henrissat B."/>
            <person name="Wiebenga A."/>
            <person name="Lubbers R.J."/>
            <person name="Gomes A.C."/>
            <person name="Makela M.R."/>
            <person name="Stajich J."/>
            <person name="Grigoriev I.V."/>
            <person name="Mortensen U.H."/>
            <person name="De Vries R.P."/>
            <person name="Baker S.E."/>
            <person name="Andersen M.R."/>
        </authorList>
    </citation>
    <scope>NUCLEOTIDE SEQUENCE [LARGE SCALE GENOMIC DNA]</scope>
    <source>
        <strain evidence="2 3">CBS 209.92</strain>
    </source>
</reference>
<proteinExistence type="predicted"/>
<evidence type="ECO:0000313" key="3">
    <source>
        <dbReference type="Proteomes" id="UP001610563"/>
    </source>
</evidence>
<dbReference type="EMBL" id="JBFTWV010000108">
    <property type="protein sequence ID" value="KAL2786883.1"/>
    <property type="molecule type" value="Genomic_DNA"/>
</dbReference>